<evidence type="ECO:0000256" key="2">
    <source>
        <dbReference type="ARBA" id="ARBA00022448"/>
    </source>
</evidence>
<dbReference type="InterPro" id="IPR013112">
    <property type="entry name" value="FAD-bd_8"/>
</dbReference>
<accession>A0AAD4EV96</accession>
<dbReference type="GO" id="GO:0015677">
    <property type="term" value="P:copper ion import"/>
    <property type="evidence" value="ECO:0007669"/>
    <property type="project" value="TreeGrafter"/>
</dbReference>
<organism evidence="11 12">
    <name type="scientific">Staphylotrichum longicolle</name>
    <dbReference type="NCBI Taxonomy" id="669026"/>
    <lineage>
        <taxon>Eukaryota</taxon>
        <taxon>Fungi</taxon>
        <taxon>Dikarya</taxon>
        <taxon>Ascomycota</taxon>
        <taxon>Pezizomycotina</taxon>
        <taxon>Sordariomycetes</taxon>
        <taxon>Sordariomycetidae</taxon>
        <taxon>Sordariales</taxon>
        <taxon>Chaetomiaceae</taxon>
        <taxon>Staphylotrichum</taxon>
    </lineage>
</organism>
<dbReference type="CDD" id="cd06186">
    <property type="entry name" value="NOX_Duox_like_FAD_NADP"/>
    <property type="match status" value="1"/>
</dbReference>
<dbReference type="InterPro" id="IPR039261">
    <property type="entry name" value="FNR_nucleotide-bd"/>
</dbReference>
<keyword evidence="12" id="KW-1185">Reference proteome</keyword>
<evidence type="ECO:0000256" key="3">
    <source>
        <dbReference type="ARBA" id="ARBA00022692"/>
    </source>
</evidence>
<feature type="transmembrane region" description="Helical" evidence="8">
    <location>
        <begin position="256"/>
        <end position="277"/>
    </location>
</feature>
<dbReference type="PROSITE" id="PS51384">
    <property type="entry name" value="FAD_FR"/>
    <property type="match status" value="1"/>
</dbReference>
<dbReference type="EMBL" id="JAHCVI010000004">
    <property type="protein sequence ID" value="KAG7285983.1"/>
    <property type="molecule type" value="Genomic_DNA"/>
</dbReference>
<dbReference type="PANTHER" id="PTHR32361:SF9">
    <property type="entry name" value="FERRIC REDUCTASE TRANSMEMBRANE COMPONENT 3-RELATED"/>
    <property type="match status" value="1"/>
</dbReference>
<evidence type="ECO:0000256" key="8">
    <source>
        <dbReference type="SAM" id="Phobius"/>
    </source>
</evidence>
<dbReference type="AlphaFoldDB" id="A0AAD4EV96"/>
<keyword evidence="7" id="KW-0325">Glycoprotein</keyword>
<keyword evidence="6 8" id="KW-0472">Membrane</keyword>
<evidence type="ECO:0000256" key="7">
    <source>
        <dbReference type="ARBA" id="ARBA00023180"/>
    </source>
</evidence>
<dbReference type="InterPro" id="IPR051410">
    <property type="entry name" value="Ferric/Cupric_Reductase"/>
</dbReference>
<feature type="transmembrane region" description="Helical" evidence="8">
    <location>
        <begin position="156"/>
        <end position="176"/>
    </location>
</feature>
<feature type="signal peptide" evidence="9">
    <location>
        <begin position="1"/>
        <end position="20"/>
    </location>
</feature>
<keyword evidence="4 8" id="KW-1133">Transmembrane helix</keyword>
<dbReference type="Proteomes" id="UP001197093">
    <property type="component" value="Unassembled WGS sequence"/>
</dbReference>
<dbReference type="InterPro" id="IPR017927">
    <property type="entry name" value="FAD-bd_FR_type"/>
</dbReference>
<feature type="domain" description="FAD-binding FR-type" evidence="10">
    <location>
        <begin position="407"/>
        <end position="511"/>
    </location>
</feature>
<gene>
    <name evidence="11" type="ORF">NEMBOFW57_008279</name>
</gene>
<proteinExistence type="predicted"/>
<evidence type="ECO:0000256" key="6">
    <source>
        <dbReference type="ARBA" id="ARBA00023136"/>
    </source>
</evidence>
<dbReference type="InterPro" id="IPR013130">
    <property type="entry name" value="Fe3_Rdtase_TM_dom"/>
</dbReference>
<dbReference type="Gene3D" id="3.40.50.80">
    <property type="entry name" value="Nucleotide-binding domain of ferredoxin-NADP reductase (FNR) module"/>
    <property type="match status" value="1"/>
</dbReference>
<dbReference type="GO" id="GO:0005886">
    <property type="term" value="C:plasma membrane"/>
    <property type="evidence" value="ECO:0007669"/>
    <property type="project" value="TreeGrafter"/>
</dbReference>
<dbReference type="GO" id="GO:0006879">
    <property type="term" value="P:intracellular iron ion homeostasis"/>
    <property type="evidence" value="ECO:0007669"/>
    <property type="project" value="TreeGrafter"/>
</dbReference>
<evidence type="ECO:0000256" key="5">
    <source>
        <dbReference type="ARBA" id="ARBA00023065"/>
    </source>
</evidence>
<keyword evidence="9" id="KW-0732">Signal</keyword>
<comment type="subcellular location">
    <subcellularLocation>
        <location evidence="1">Membrane</location>
        <topology evidence="1">Multi-pass membrane protein</topology>
    </subcellularLocation>
</comment>
<keyword evidence="2" id="KW-0813">Transport</keyword>
<protein>
    <recommendedName>
        <fullName evidence="10">FAD-binding FR-type domain-containing protein</fullName>
    </recommendedName>
</protein>
<feature type="transmembrane region" description="Helical" evidence="8">
    <location>
        <begin position="326"/>
        <end position="348"/>
    </location>
</feature>
<dbReference type="Pfam" id="PF08022">
    <property type="entry name" value="FAD_binding_8"/>
    <property type="match status" value="1"/>
</dbReference>
<dbReference type="GO" id="GO:0006826">
    <property type="term" value="P:iron ion transport"/>
    <property type="evidence" value="ECO:0007669"/>
    <property type="project" value="TreeGrafter"/>
</dbReference>
<evidence type="ECO:0000256" key="4">
    <source>
        <dbReference type="ARBA" id="ARBA00022989"/>
    </source>
</evidence>
<feature type="transmembrane region" description="Helical" evidence="8">
    <location>
        <begin position="355"/>
        <end position="375"/>
    </location>
</feature>
<name>A0AAD4EV96_9PEZI</name>
<evidence type="ECO:0000256" key="1">
    <source>
        <dbReference type="ARBA" id="ARBA00004141"/>
    </source>
</evidence>
<evidence type="ECO:0000313" key="11">
    <source>
        <dbReference type="EMBL" id="KAG7285983.1"/>
    </source>
</evidence>
<dbReference type="PANTHER" id="PTHR32361">
    <property type="entry name" value="FERRIC/CUPRIC REDUCTASE TRANSMEMBRANE COMPONENT"/>
    <property type="match status" value="1"/>
</dbReference>
<feature type="transmembrane region" description="Helical" evidence="8">
    <location>
        <begin position="218"/>
        <end position="236"/>
    </location>
</feature>
<dbReference type="GO" id="GO:0000293">
    <property type="term" value="F:ferric-chelate reductase activity"/>
    <property type="evidence" value="ECO:0007669"/>
    <property type="project" value="TreeGrafter"/>
</dbReference>
<comment type="caution">
    <text evidence="11">The sequence shown here is derived from an EMBL/GenBank/DDBJ whole genome shotgun (WGS) entry which is preliminary data.</text>
</comment>
<dbReference type="SUPFAM" id="SSF52343">
    <property type="entry name" value="Ferredoxin reductase-like, C-terminal NADP-linked domain"/>
    <property type="match status" value="1"/>
</dbReference>
<sequence length="608" mass="67353">MKASLRMAAAWLALAGPATAQFLVGYGFDPYEPLCAESRRPQQAICTAPRSNECYASNTPFLTSVAWCFSTKCAEFNIPASTLQAFWEKSVTGSSKVAAKWTYPVALAQVEPPPTYQLNGSEPLLNVTSLVSPDTYLRQWNVLGMVAREGVVESKYSIAIFVVAVGVPILFTWLGYMPFVHAIVDKIKPYLVYPSLIGKFQVQPLPFRLGNAPTVGQGLYIALFIGLNVILSAVDYQSAQPNAWYNDQWHEISAYVLYRTGTFGFMLLPILLLFASRNNILLWFSNWSHSTYLLLHRWVARVFTLYVVIHSCIGLQIYAHNSQTEWWIWGAVATIATVALALVSGLYVRASQYELFLISHVVLSVFVVAGCWYHIFGWYASMGIFAPSTWGYEIWVYFGIAVWAFDRLFRLGRVLKNGARRAHVTALGDGYIRVDIPSVRWAPTPGQHAYVYFPTLAPLRPWENHPFSIIPTPTTGITLLIKQSAGLTRHLQPRANLLALLDGPYTNCPAPSSILRCDRVLLVAGGIGITGLLPWARAHWNVKLAWSVAEAARCLADAVDLSWLPAGVEREVRVGRRFDVAGLVEQEAASGWGRVGVVVSGPGGCVMR</sequence>
<evidence type="ECO:0000259" key="10">
    <source>
        <dbReference type="PROSITE" id="PS51384"/>
    </source>
</evidence>
<keyword evidence="3 8" id="KW-0812">Transmembrane</keyword>
<feature type="transmembrane region" description="Helical" evidence="8">
    <location>
        <begin position="298"/>
        <end position="320"/>
    </location>
</feature>
<feature type="chain" id="PRO_5042088579" description="FAD-binding FR-type domain-containing protein" evidence="9">
    <location>
        <begin position="21"/>
        <end position="608"/>
    </location>
</feature>
<keyword evidence="5" id="KW-0406">Ion transport</keyword>
<dbReference type="Pfam" id="PF01794">
    <property type="entry name" value="Ferric_reduct"/>
    <property type="match status" value="1"/>
</dbReference>
<evidence type="ECO:0000256" key="9">
    <source>
        <dbReference type="SAM" id="SignalP"/>
    </source>
</evidence>
<evidence type="ECO:0000313" key="12">
    <source>
        <dbReference type="Proteomes" id="UP001197093"/>
    </source>
</evidence>
<reference evidence="11" key="1">
    <citation type="submission" date="2023-02" db="EMBL/GenBank/DDBJ databases">
        <authorList>
            <person name="Palmer J.M."/>
        </authorList>
    </citation>
    <scope>NUCLEOTIDE SEQUENCE</scope>
    <source>
        <strain evidence="11">FW57</strain>
    </source>
</reference>